<dbReference type="KEGG" id="nia:A8C56_05695"/>
<evidence type="ECO:0000313" key="2">
    <source>
        <dbReference type="Proteomes" id="UP000077667"/>
    </source>
</evidence>
<sequence>MNQKYSMVPEALPSSVPTDSYFLQTYITPRCGSVIILDGSINNIGALHLYHTLFGKHSC</sequence>
<dbReference type="Proteomes" id="UP000077667">
    <property type="component" value="Chromosome"/>
</dbReference>
<evidence type="ECO:0000313" key="1">
    <source>
        <dbReference type="EMBL" id="ANH80550.1"/>
    </source>
</evidence>
<keyword evidence="2" id="KW-1185">Reference proteome</keyword>
<protein>
    <submittedName>
        <fullName evidence="1">Uncharacterized protein</fullName>
    </submittedName>
</protein>
<reference evidence="1 2" key="1">
    <citation type="submission" date="2016-05" db="EMBL/GenBank/DDBJ databases">
        <title>Niabella ginsenosidivorans BS26 whole genome sequencing.</title>
        <authorList>
            <person name="Im W.T."/>
            <person name="Siddiqi M.Z."/>
        </authorList>
    </citation>
    <scope>NUCLEOTIDE SEQUENCE [LARGE SCALE GENOMIC DNA]</scope>
    <source>
        <strain evidence="1 2">BS26</strain>
    </source>
</reference>
<proteinExistence type="predicted"/>
<dbReference type="EMBL" id="CP015772">
    <property type="protein sequence ID" value="ANH80550.1"/>
    <property type="molecule type" value="Genomic_DNA"/>
</dbReference>
<dbReference type="AlphaFoldDB" id="A0A1A9I1F0"/>
<accession>A0A1A9I1F0</accession>
<organism evidence="1 2">
    <name type="scientific">Niabella ginsenosidivorans</name>
    <dbReference type="NCBI Taxonomy" id="1176587"/>
    <lineage>
        <taxon>Bacteria</taxon>
        <taxon>Pseudomonadati</taxon>
        <taxon>Bacteroidota</taxon>
        <taxon>Chitinophagia</taxon>
        <taxon>Chitinophagales</taxon>
        <taxon>Chitinophagaceae</taxon>
        <taxon>Niabella</taxon>
    </lineage>
</organism>
<gene>
    <name evidence="1" type="ORF">A8C56_05695</name>
</gene>
<dbReference type="STRING" id="1176587.A8C56_05695"/>
<name>A0A1A9I1F0_9BACT</name>